<evidence type="ECO:0000313" key="2">
    <source>
        <dbReference type="EMBL" id="KOF79533.1"/>
    </source>
</evidence>
<dbReference type="InterPro" id="IPR043472">
    <property type="entry name" value="Macro_dom-like"/>
</dbReference>
<feature type="domain" description="Macro" evidence="1">
    <location>
        <begin position="66"/>
        <end position="169"/>
    </location>
</feature>
<evidence type="ECO:0000259" key="1">
    <source>
        <dbReference type="Pfam" id="PF01661"/>
    </source>
</evidence>
<sequence>MTSSVNCEVSSDFLILLHWLVAESAEDFTMSLIEKYAFKGVNIFLIFGDPISMVGDVLLLPASLDILNPEGIAYDMIHMGGGTIKAELEKVDSDSIGYGGLISTTAGFLSYENIFHLIIASYRNLENEDNLFALQQLVDLNESAFKMAEELELRAIISPVIGLENGYLPGMCAEAVLQGLIEFSYEFPNNHSFEKIFICSTDLYILHIYIETMNKLLFPNPTQSSYKPQFRTKKRRRITQSTEAAVIIVPLRDFVEIKKSLETADTDEFYVLYQSDFTVYLTDIKKENGRQVKDAIYMPPPLVLDEGGYYHFETILLRQLRKLFLNAYRQISIIVDLRFDERLHETKLLPMLVRTMFTLDNVFCNMPRKIPKSRRRLKF</sequence>
<dbReference type="EMBL" id="KQ420707">
    <property type="protein sequence ID" value="KOF79533.1"/>
    <property type="molecule type" value="Genomic_DNA"/>
</dbReference>
<proteinExistence type="predicted"/>
<organism evidence="2">
    <name type="scientific">Octopus bimaculoides</name>
    <name type="common">California two-spotted octopus</name>
    <dbReference type="NCBI Taxonomy" id="37653"/>
    <lineage>
        <taxon>Eukaryota</taxon>
        <taxon>Metazoa</taxon>
        <taxon>Spiralia</taxon>
        <taxon>Lophotrochozoa</taxon>
        <taxon>Mollusca</taxon>
        <taxon>Cephalopoda</taxon>
        <taxon>Coleoidea</taxon>
        <taxon>Octopodiformes</taxon>
        <taxon>Octopoda</taxon>
        <taxon>Incirrata</taxon>
        <taxon>Octopodidae</taxon>
        <taxon>Octopus</taxon>
    </lineage>
</organism>
<dbReference type="OrthoDB" id="10358222at2759"/>
<protein>
    <recommendedName>
        <fullName evidence="1">Macro domain-containing protein</fullName>
    </recommendedName>
</protein>
<dbReference type="SUPFAM" id="SSF52949">
    <property type="entry name" value="Macro domain-like"/>
    <property type="match status" value="1"/>
</dbReference>
<gene>
    <name evidence="2" type="ORF">OCBIM_22029311mg</name>
</gene>
<dbReference type="Pfam" id="PF01661">
    <property type="entry name" value="Macro"/>
    <property type="match status" value="1"/>
</dbReference>
<name>A0A0L8GRC2_OCTBM</name>
<reference evidence="2" key="1">
    <citation type="submission" date="2015-07" db="EMBL/GenBank/DDBJ databases">
        <title>MeaNS - Measles Nucleotide Surveillance Program.</title>
        <authorList>
            <person name="Tran T."/>
            <person name="Druce J."/>
        </authorList>
    </citation>
    <scope>NUCLEOTIDE SEQUENCE</scope>
    <source>
        <strain evidence="2">UCB-OBI-ISO-001</strain>
        <tissue evidence="2">Gonad</tissue>
    </source>
</reference>
<dbReference type="Gene3D" id="3.40.220.10">
    <property type="entry name" value="Leucine Aminopeptidase, subunit E, domain 1"/>
    <property type="match status" value="1"/>
</dbReference>
<accession>A0A0L8GRC2</accession>
<dbReference type="AlphaFoldDB" id="A0A0L8GRC2"/>
<dbReference type="InterPro" id="IPR002589">
    <property type="entry name" value="Macro_dom"/>
</dbReference>